<dbReference type="SUPFAM" id="SSF55729">
    <property type="entry name" value="Acyl-CoA N-acyltransferases (Nat)"/>
    <property type="match status" value="1"/>
</dbReference>
<dbReference type="AlphaFoldDB" id="A0A9D1M034"/>
<accession>A0A9D1M034</accession>
<evidence type="ECO:0000313" key="2">
    <source>
        <dbReference type="EMBL" id="HIU51071.1"/>
    </source>
</evidence>
<dbReference type="Pfam" id="PF00583">
    <property type="entry name" value="Acetyltransf_1"/>
    <property type="match status" value="1"/>
</dbReference>
<dbReference type="Gene3D" id="3.40.630.30">
    <property type="match status" value="1"/>
</dbReference>
<evidence type="ECO:0000259" key="1">
    <source>
        <dbReference type="PROSITE" id="PS51186"/>
    </source>
</evidence>
<reference evidence="2" key="1">
    <citation type="submission" date="2020-10" db="EMBL/GenBank/DDBJ databases">
        <authorList>
            <person name="Gilroy R."/>
        </authorList>
    </citation>
    <scope>NUCLEOTIDE SEQUENCE</scope>
    <source>
        <strain evidence="2">CHK195-15760</strain>
    </source>
</reference>
<dbReference type="GO" id="GO:0016747">
    <property type="term" value="F:acyltransferase activity, transferring groups other than amino-acyl groups"/>
    <property type="evidence" value="ECO:0007669"/>
    <property type="project" value="InterPro"/>
</dbReference>
<sequence length="199" mass="23158">MKSAPSGNNRISLEKAKKEDIKDIVDLIYITEPEPEEEWGYGSEKERKETLEKLMKMDNNRFSLDNILVAKKANQLIGMVLLIEGKEIDRLTINSEKEVVTKQKGLLNKLGFIYSSLKGWFFFEECKEDELYISNIAIKPEHRGHGYATIMIQKIYHIAQKKGYKKVSLVAKNDKLIQFYESIGFNLVNKKYRRMMTVI</sequence>
<evidence type="ECO:0000313" key="3">
    <source>
        <dbReference type="Proteomes" id="UP000824093"/>
    </source>
</evidence>
<comment type="caution">
    <text evidence="2">The sequence shown here is derived from an EMBL/GenBank/DDBJ whole genome shotgun (WGS) entry which is preliminary data.</text>
</comment>
<dbReference type="CDD" id="cd04301">
    <property type="entry name" value="NAT_SF"/>
    <property type="match status" value="1"/>
</dbReference>
<dbReference type="PROSITE" id="PS51186">
    <property type="entry name" value="GNAT"/>
    <property type="match status" value="1"/>
</dbReference>
<dbReference type="InterPro" id="IPR016181">
    <property type="entry name" value="Acyl_CoA_acyltransferase"/>
</dbReference>
<dbReference type="InterPro" id="IPR050276">
    <property type="entry name" value="MshD_Acetyltransferase"/>
</dbReference>
<protein>
    <submittedName>
        <fullName evidence="2">GNAT family N-acetyltransferase</fullName>
    </submittedName>
</protein>
<name>A0A9D1M034_9FIRM</name>
<proteinExistence type="predicted"/>
<dbReference type="InterPro" id="IPR000182">
    <property type="entry name" value="GNAT_dom"/>
</dbReference>
<gene>
    <name evidence="2" type="ORF">IAB70_00335</name>
</gene>
<dbReference type="Proteomes" id="UP000824093">
    <property type="component" value="Unassembled WGS sequence"/>
</dbReference>
<reference evidence="2" key="2">
    <citation type="journal article" date="2021" name="PeerJ">
        <title>Extensive microbial diversity within the chicken gut microbiome revealed by metagenomics and culture.</title>
        <authorList>
            <person name="Gilroy R."/>
            <person name="Ravi A."/>
            <person name="Getino M."/>
            <person name="Pursley I."/>
            <person name="Horton D.L."/>
            <person name="Alikhan N.F."/>
            <person name="Baker D."/>
            <person name="Gharbi K."/>
            <person name="Hall N."/>
            <person name="Watson M."/>
            <person name="Adriaenssens E.M."/>
            <person name="Foster-Nyarko E."/>
            <person name="Jarju S."/>
            <person name="Secka A."/>
            <person name="Antonio M."/>
            <person name="Oren A."/>
            <person name="Chaudhuri R.R."/>
            <person name="La Ragione R."/>
            <person name="Hildebrand F."/>
            <person name="Pallen M.J."/>
        </authorList>
    </citation>
    <scope>NUCLEOTIDE SEQUENCE</scope>
    <source>
        <strain evidence="2">CHK195-15760</strain>
    </source>
</reference>
<dbReference type="PANTHER" id="PTHR43617">
    <property type="entry name" value="L-AMINO ACID N-ACETYLTRANSFERASE"/>
    <property type="match status" value="1"/>
</dbReference>
<feature type="domain" description="N-acetyltransferase" evidence="1">
    <location>
        <begin position="11"/>
        <end position="199"/>
    </location>
</feature>
<organism evidence="2 3">
    <name type="scientific">Candidatus Merdicola faecigallinarum</name>
    <dbReference type="NCBI Taxonomy" id="2840862"/>
    <lineage>
        <taxon>Bacteria</taxon>
        <taxon>Bacillati</taxon>
        <taxon>Bacillota</taxon>
        <taxon>Clostridia</taxon>
        <taxon>Candidatus Merdicola</taxon>
    </lineage>
</organism>
<dbReference type="EMBL" id="DVNH01000003">
    <property type="protein sequence ID" value="HIU51071.1"/>
    <property type="molecule type" value="Genomic_DNA"/>
</dbReference>